<protein>
    <recommendedName>
        <fullName evidence="4">Copper resistance protein D</fullName>
    </recommendedName>
</protein>
<dbReference type="EMBL" id="FMZC01000006">
    <property type="protein sequence ID" value="SDD46276.1"/>
    <property type="molecule type" value="Genomic_DNA"/>
</dbReference>
<dbReference type="AlphaFoldDB" id="A0A1G6V020"/>
<keyword evidence="1" id="KW-0812">Transmembrane</keyword>
<feature type="transmembrane region" description="Helical" evidence="1">
    <location>
        <begin position="122"/>
        <end position="145"/>
    </location>
</feature>
<dbReference type="RefSeq" id="WP_092743941.1">
    <property type="nucleotide sequence ID" value="NZ_FMZC01000006.1"/>
</dbReference>
<organism evidence="2 3">
    <name type="scientific">Paracidovorax valerianellae</name>
    <dbReference type="NCBI Taxonomy" id="187868"/>
    <lineage>
        <taxon>Bacteria</taxon>
        <taxon>Pseudomonadati</taxon>
        <taxon>Pseudomonadota</taxon>
        <taxon>Betaproteobacteria</taxon>
        <taxon>Burkholderiales</taxon>
        <taxon>Comamonadaceae</taxon>
        <taxon>Paracidovorax</taxon>
    </lineage>
</organism>
<feature type="transmembrane region" description="Helical" evidence="1">
    <location>
        <begin position="157"/>
        <end position="179"/>
    </location>
</feature>
<feature type="transmembrane region" description="Helical" evidence="1">
    <location>
        <begin position="6"/>
        <end position="27"/>
    </location>
</feature>
<evidence type="ECO:0000256" key="1">
    <source>
        <dbReference type="SAM" id="Phobius"/>
    </source>
</evidence>
<evidence type="ECO:0000313" key="2">
    <source>
        <dbReference type="EMBL" id="SDD46276.1"/>
    </source>
</evidence>
<keyword evidence="3" id="KW-1185">Reference proteome</keyword>
<keyword evidence="1" id="KW-1133">Transmembrane helix</keyword>
<feature type="transmembrane region" description="Helical" evidence="1">
    <location>
        <begin position="83"/>
        <end position="101"/>
    </location>
</feature>
<sequence>MSLKNALVFVHLLAMAIAVGKMLEYDFRFLRSVHRPMSAQQRQDLLQTAKTMTAALIVLWVTGLGFVYLGQAQYPGYLANEKLWMKVLTVSTLTLNGMLMHHFALPFMQQGKVFLHWPLSKVLLLTGFATVSSVSWLYASFLGIARSWNDTVPFEHALGIYIALLLAAASGSAALMTFLHHRHARGGHPGGNPCPNSRGGCPH</sequence>
<dbReference type="OrthoDB" id="6890349at2"/>
<name>A0A1G6V020_9BURK</name>
<proteinExistence type="predicted"/>
<feature type="transmembrane region" description="Helical" evidence="1">
    <location>
        <begin position="48"/>
        <end position="71"/>
    </location>
</feature>
<evidence type="ECO:0000313" key="3">
    <source>
        <dbReference type="Proteomes" id="UP000198781"/>
    </source>
</evidence>
<keyword evidence="1" id="KW-0472">Membrane</keyword>
<dbReference type="Proteomes" id="UP000198781">
    <property type="component" value="Unassembled WGS sequence"/>
</dbReference>
<gene>
    <name evidence="2" type="ORF">SAMN05192589_106199</name>
</gene>
<evidence type="ECO:0008006" key="4">
    <source>
        <dbReference type="Google" id="ProtNLM"/>
    </source>
</evidence>
<reference evidence="2 3" key="1">
    <citation type="submission" date="2016-10" db="EMBL/GenBank/DDBJ databases">
        <authorList>
            <person name="de Groot N.N."/>
        </authorList>
    </citation>
    <scope>NUCLEOTIDE SEQUENCE [LARGE SCALE GENOMIC DNA]</scope>
    <source>
        <strain evidence="2 3">DSM 16619</strain>
    </source>
</reference>
<accession>A0A1G6V020</accession>